<dbReference type="Proteomes" id="UP000247150">
    <property type="component" value="Unassembled WGS sequence"/>
</dbReference>
<keyword evidence="1" id="KW-0548">Nucleotidyltransferase</keyword>
<sequence>MPFEQCKSINSLMSGFNKPWFFAGGWAIDLYLGKETRHHQDIEISIFRKDQLELKSFLKDWELKKVSSGEFLPWQDEFLELPIHEIHALNNSMGQKLEILLNETKGDYWLFRRDLTTTYPLYSVYSVSQMGYRYLNPEIVLLYKAKNTREKDNQDFLAVKDNLDKNKKKWLQKAICSQYPEHEWLKLLI</sequence>
<comment type="caution">
    <text evidence="1">The sequence shown here is derived from an EMBL/GenBank/DDBJ whole genome shotgun (WGS) entry which is preliminary data.</text>
</comment>
<dbReference type="AlphaFoldDB" id="A0A2V2ZSI7"/>
<reference evidence="1 2" key="1">
    <citation type="submission" date="2018-05" db="EMBL/GenBank/DDBJ databases">
        <title>Freshwater and sediment microbial communities from various areas in North America, analyzing microbe dynamics in response to fracking.</title>
        <authorList>
            <person name="Lamendella R."/>
        </authorList>
    </citation>
    <scope>NUCLEOTIDE SEQUENCE [LARGE SCALE GENOMIC DNA]</scope>
    <source>
        <strain evidence="1 2">15_TX</strain>
    </source>
</reference>
<dbReference type="EMBL" id="QGTW01000010">
    <property type="protein sequence ID" value="PWW26640.1"/>
    <property type="molecule type" value="Genomic_DNA"/>
</dbReference>
<protein>
    <submittedName>
        <fullName evidence="1">Aminoglycoside-2''-adenylyltransferase</fullName>
    </submittedName>
</protein>
<evidence type="ECO:0000313" key="2">
    <source>
        <dbReference type="Proteomes" id="UP000247150"/>
    </source>
</evidence>
<dbReference type="InterPro" id="IPR019646">
    <property type="entry name" value="Aminoglyc_AdlTrfase"/>
</dbReference>
<dbReference type="Gene3D" id="3.30.460.40">
    <property type="match status" value="1"/>
</dbReference>
<gene>
    <name evidence="1" type="ORF">DFO73_110214</name>
</gene>
<name>A0A2V2ZSI7_9BACI</name>
<keyword evidence="1" id="KW-0808">Transferase</keyword>
<organism evidence="1 2">
    <name type="scientific">Cytobacillus oceanisediminis</name>
    <dbReference type="NCBI Taxonomy" id="665099"/>
    <lineage>
        <taxon>Bacteria</taxon>
        <taxon>Bacillati</taxon>
        <taxon>Bacillota</taxon>
        <taxon>Bacilli</taxon>
        <taxon>Bacillales</taxon>
        <taxon>Bacillaceae</taxon>
        <taxon>Cytobacillus</taxon>
    </lineage>
</organism>
<dbReference type="OrthoDB" id="9800567at2"/>
<dbReference type="RefSeq" id="WP_110066212.1">
    <property type="nucleotide sequence ID" value="NZ_QGTW01000010.1"/>
</dbReference>
<dbReference type="Pfam" id="PF10706">
    <property type="entry name" value="Aminoglyc_resit"/>
    <property type="match status" value="1"/>
</dbReference>
<dbReference type="GO" id="GO:0016779">
    <property type="term" value="F:nucleotidyltransferase activity"/>
    <property type="evidence" value="ECO:0007669"/>
    <property type="project" value="UniProtKB-KW"/>
</dbReference>
<evidence type="ECO:0000313" key="1">
    <source>
        <dbReference type="EMBL" id="PWW26640.1"/>
    </source>
</evidence>
<proteinExistence type="predicted"/>
<accession>A0A2V2ZSI7</accession>